<evidence type="ECO:0000313" key="3">
    <source>
        <dbReference type="Proteomes" id="UP000611762"/>
    </source>
</evidence>
<sequence length="324" mass="36319">MEFISYKDTSVRLSGRWDTERFGAAVTTAPGGTIELAFCGTCAVLHFDTDWNEHPFPHLYLSVDNGAKMETPLNRYLRIECETSGAHFITVVLKGAMEQQHRWHQPLVGKLSFLGYEAEKSGTLPQDDRRVIEFIGDSITEGVLIDAFYNDERINQKNRPNQDDVTATYAYLSARALGLKPVIMGYGAVGITKGGCGSVPKVIEAYPYNFSGSFAQPQNPDIIVINHGANDRGAKEEDYLTGYWEFLELVRKRNPASKIVVLSAFCGAFHEALGEMVKRFNEQKGETVTYIDSYGWIPVEPLHPLRDGHFEVARHLIPELKKLL</sequence>
<dbReference type="PANTHER" id="PTHR37834">
    <property type="entry name" value="GDSL-LIKE LIPASE/ACYLHYDROLASE DOMAIN PROTEIN (AFU_ORTHOLOGUE AFUA_2G00620)"/>
    <property type="match status" value="1"/>
</dbReference>
<accession>A0A926DMS9</accession>
<dbReference type="Proteomes" id="UP000611762">
    <property type="component" value="Unassembled WGS sequence"/>
</dbReference>
<dbReference type="PANTHER" id="PTHR37834:SF2">
    <property type="entry name" value="ESTERASE, SGNH HYDROLASE-TYPE"/>
    <property type="match status" value="1"/>
</dbReference>
<dbReference type="SUPFAM" id="SSF52266">
    <property type="entry name" value="SGNH hydrolase"/>
    <property type="match status" value="1"/>
</dbReference>
<reference evidence="2" key="1">
    <citation type="submission" date="2020-08" db="EMBL/GenBank/DDBJ databases">
        <title>Genome public.</title>
        <authorList>
            <person name="Liu C."/>
            <person name="Sun Q."/>
        </authorList>
    </citation>
    <scope>NUCLEOTIDE SEQUENCE</scope>
    <source>
        <strain evidence="2">H8</strain>
    </source>
</reference>
<evidence type="ECO:0000313" key="2">
    <source>
        <dbReference type="EMBL" id="MBC8540701.1"/>
    </source>
</evidence>
<dbReference type="InterPro" id="IPR036514">
    <property type="entry name" value="SGNH_hydro_sf"/>
</dbReference>
<dbReference type="EMBL" id="JACRSU010000002">
    <property type="protein sequence ID" value="MBC8540701.1"/>
    <property type="molecule type" value="Genomic_DNA"/>
</dbReference>
<proteinExistence type="predicted"/>
<dbReference type="Gene3D" id="3.40.50.1110">
    <property type="entry name" value="SGNH hydrolase"/>
    <property type="match status" value="1"/>
</dbReference>
<keyword evidence="3" id="KW-1185">Reference proteome</keyword>
<dbReference type="Pfam" id="PF13472">
    <property type="entry name" value="Lipase_GDSL_2"/>
    <property type="match status" value="1"/>
</dbReference>
<dbReference type="InterPro" id="IPR013830">
    <property type="entry name" value="SGNH_hydro"/>
</dbReference>
<gene>
    <name evidence="2" type="ORF">H8698_06890</name>
</gene>
<dbReference type="RefSeq" id="WP_249311855.1">
    <property type="nucleotide sequence ID" value="NZ_JACRSU010000002.1"/>
</dbReference>
<comment type="caution">
    <text evidence="2">The sequence shown here is derived from an EMBL/GenBank/DDBJ whole genome shotgun (WGS) entry which is preliminary data.</text>
</comment>
<evidence type="ECO:0000259" key="1">
    <source>
        <dbReference type="Pfam" id="PF13472"/>
    </source>
</evidence>
<organism evidence="2 3">
    <name type="scientific">Congzhengia minquanensis</name>
    <dbReference type="NCBI Taxonomy" id="2763657"/>
    <lineage>
        <taxon>Bacteria</taxon>
        <taxon>Bacillati</taxon>
        <taxon>Bacillota</taxon>
        <taxon>Clostridia</taxon>
        <taxon>Eubacteriales</taxon>
        <taxon>Oscillospiraceae</taxon>
        <taxon>Congzhengia</taxon>
    </lineage>
</organism>
<dbReference type="AlphaFoldDB" id="A0A926DMS9"/>
<name>A0A926DMS9_9FIRM</name>
<dbReference type="InterPro" id="IPR052762">
    <property type="entry name" value="PCW_deacetylase/CE"/>
</dbReference>
<protein>
    <recommendedName>
        <fullName evidence="1">SGNH hydrolase-type esterase domain-containing protein</fullName>
    </recommendedName>
</protein>
<feature type="domain" description="SGNH hydrolase-type esterase" evidence="1">
    <location>
        <begin position="134"/>
        <end position="265"/>
    </location>
</feature>